<dbReference type="InterPro" id="IPR014590">
    <property type="entry name" value="UCP034300_MORN_rpt-cont"/>
</dbReference>
<dbReference type="PANTHER" id="PTHR43215">
    <property type="entry name" value="RADIAL SPOKE HEAD 1 HOMOLOG"/>
    <property type="match status" value="1"/>
</dbReference>
<dbReference type="SMART" id="SM00698">
    <property type="entry name" value="MORN"/>
    <property type="match status" value="3"/>
</dbReference>
<reference evidence="4" key="1">
    <citation type="journal article" date="2019" name="Int. J. Syst. Evol. Microbiol.">
        <title>The Global Catalogue of Microorganisms (GCM) 10K type strain sequencing project: providing services to taxonomists for standard genome sequencing and annotation.</title>
        <authorList>
            <consortium name="The Broad Institute Genomics Platform"/>
            <consortium name="The Broad Institute Genome Sequencing Center for Infectious Disease"/>
            <person name="Wu L."/>
            <person name="Ma J."/>
        </authorList>
    </citation>
    <scope>NUCLEOTIDE SEQUENCE [LARGE SCALE GENOMIC DNA]</scope>
    <source>
        <strain evidence="4">CCUG 67170</strain>
    </source>
</reference>
<feature type="transmembrane region" description="Helical" evidence="2">
    <location>
        <begin position="12"/>
        <end position="32"/>
    </location>
</feature>
<evidence type="ECO:0000313" key="4">
    <source>
        <dbReference type="Proteomes" id="UP001595807"/>
    </source>
</evidence>
<sequence length="127" mass="13937">MEKLKELTRKDWERIALLIIVLFGLSVLLVPIRSKGTLTYQDGALTYTGSIANHRMNGKGKLTYANGDVYEGNFKNGVFSGKGTFTSANGWSYTGDFKNGQADGQGTLKAIDGKVYKGKFVQGIYQK</sequence>
<keyword evidence="2" id="KW-1133">Transmembrane helix</keyword>
<evidence type="ECO:0000256" key="2">
    <source>
        <dbReference type="SAM" id="Phobius"/>
    </source>
</evidence>
<dbReference type="PANTHER" id="PTHR43215:SF14">
    <property type="entry name" value="RADIAL SPOKE HEAD 1 HOMOLOG"/>
    <property type="match status" value="1"/>
</dbReference>
<keyword evidence="2" id="KW-0472">Membrane</keyword>
<protein>
    <submittedName>
        <fullName evidence="3">MORN repeat-containing protein</fullName>
    </submittedName>
</protein>
<comment type="caution">
    <text evidence="3">The sequence shown here is derived from an EMBL/GenBank/DDBJ whole genome shotgun (WGS) entry which is preliminary data.</text>
</comment>
<evidence type="ECO:0000256" key="1">
    <source>
        <dbReference type="ARBA" id="ARBA00022737"/>
    </source>
</evidence>
<gene>
    <name evidence="3" type="ORF">ACFORF_01040</name>
</gene>
<keyword evidence="1" id="KW-0677">Repeat</keyword>
<organism evidence="3 4">
    <name type="scientific">Streptococcus caprae</name>
    <dbReference type="NCBI Taxonomy" id="1640501"/>
    <lineage>
        <taxon>Bacteria</taxon>
        <taxon>Bacillati</taxon>
        <taxon>Bacillota</taxon>
        <taxon>Bacilli</taxon>
        <taxon>Lactobacillales</taxon>
        <taxon>Streptococcaceae</taxon>
        <taxon>Streptococcus</taxon>
    </lineage>
</organism>
<dbReference type="EMBL" id="JBHRZV010000004">
    <property type="protein sequence ID" value="MFC3927220.1"/>
    <property type="molecule type" value="Genomic_DNA"/>
</dbReference>
<name>A0ABV8CU28_9STRE</name>
<dbReference type="Pfam" id="PF02493">
    <property type="entry name" value="MORN"/>
    <property type="match status" value="3"/>
</dbReference>
<keyword evidence="2" id="KW-0812">Transmembrane</keyword>
<dbReference type="SUPFAM" id="SSF82185">
    <property type="entry name" value="Histone H3 K4-specific methyltransferase SET7/9 N-terminal domain"/>
    <property type="match status" value="1"/>
</dbReference>
<dbReference type="InterPro" id="IPR003409">
    <property type="entry name" value="MORN"/>
</dbReference>
<keyword evidence="4" id="KW-1185">Reference proteome</keyword>
<dbReference type="PIRSF" id="PIRSF034300">
    <property type="entry name" value="UCP034300"/>
    <property type="match status" value="1"/>
</dbReference>
<dbReference type="Proteomes" id="UP001595807">
    <property type="component" value="Unassembled WGS sequence"/>
</dbReference>
<proteinExistence type="predicted"/>
<dbReference type="RefSeq" id="WP_380424484.1">
    <property type="nucleotide sequence ID" value="NZ_JBHRZV010000004.1"/>
</dbReference>
<evidence type="ECO:0000313" key="3">
    <source>
        <dbReference type="EMBL" id="MFC3927220.1"/>
    </source>
</evidence>
<accession>A0ABV8CU28</accession>
<dbReference type="Gene3D" id="2.20.110.10">
    <property type="entry name" value="Histone H3 K4-specific methyltransferase SET7/9 N-terminal domain"/>
    <property type="match status" value="2"/>
</dbReference>